<dbReference type="SUPFAM" id="SSF56112">
    <property type="entry name" value="Protein kinase-like (PK-like)"/>
    <property type="match status" value="1"/>
</dbReference>
<gene>
    <name evidence="5" type="ORF">CVLEPA_LOCUS14136</name>
</gene>
<dbReference type="InterPro" id="IPR024104">
    <property type="entry name" value="Tribbles/Ser_Thr_kinase_40"/>
</dbReference>
<feature type="region of interest" description="Disordered" evidence="3">
    <location>
        <begin position="355"/>
        <end position="382"/>
    </location>
</feature>
<dbReference type="Pfam" id="PF00069">
    <property type="entry name" value="Pkinase"/>
    <property type="match status" value="1"/>
</dbReference>
<dbReference type="PROSITE" id="PS00108">
    <property type="entry name" value="PROTEIN_KINASE_ST"/>
    <property type="match status" value="1"/>
</dbReference>
<feature type="compositionally biased region" description="Polar residues" evidence="3">
    <location>
        <begin position="77"/>
        <end position="89"/>
    </location>
</feature>
<dbReference type="PANTHER" id="PTHR22961:SF16">
    <property type="entry name" value="SERINE_THREONINE-PROTEIN KINASE 40"/>
    <property type="match status" value="1"/>
</dbReference>
<dbReference type="PROSITE" id="PS50011">
    <property type="entry name" value="PROTEIN_KINASE_DOM"/>
    <property type="match status" value="1"/>
</dbReference>
<evidence type="ECO:0000256" key="1">
    <source>
        <dbReference type="ARBA" id="ARBA00003412"/>
    </source>
</evidence>
<dbReference type="SMART" id="SM00220">
    <property type="entry name" value="S_TKc"/>
    <property type="match status" value="1"/>
</dbReference>
<dbReference type="Proteomes" id="UP001642483">
    <property type="component" value="Unassembled WGS sequence"/>
</dbReference>
<dbReference type="InterPro" id="IPR011009">
    <property type="entry name" value="Kinase-like_dom_sf"/>
</dbReference>
<proteinExistence type="predicted"/>
<comment type="function">
    <text evidence="1">May be a negative regulator of NF-kappa-B and p53-mediated gene transcription.</text>
</comment>
<dbReference type="PANTHER" id="PTHR22961">
    <property type="entry name" value="SER/THR PROTEIN KINASE-TRB"/>
    <property type="match status" value="1"/>
</dbReference>
<protein>
    <recommendedName>
        <fullName evidence="2">Serine/threonine-protein kinase 40</fullName>
    </recommendedName>
</protein>
<dbReference type="Gene3D" id="1.10.510.10">
    <property type="entry name" value="Transferase(Phosphotransferase) domain 1"/>
    <property type="match status" value="1"/>
</dbReference>
<dbReference type="InterPro" id="IPR008271">
    <property type="entry name" value="Ser/Thr_kinase_AS"/>
</dbReference>
<feature type="domain" description="Protein kinase" evidence="4">
    <location>
        <begin position="446"/>
        <end position="727"/>
    </location>
</feature>
<feature type="compositionally biased region" description="Low complexity" evidence="3">
    <location>
        <begin position="230"/>
        <end position="242"/>
    </location>
</feature>
<evidence type="ECO:0000313" key="5">
    <source>
        <dbReference type="EMBL" id="CAK8683019.1"/>
    </source>
</evidence>
<organism evidence="5 6">
    <name type="scientific">Clavelina lepadiformis</name>
    <name type="common">Light-bulb sea squirt</name>
    <name type="synonym">Ascidia lepadiformis</name>
    <dbReference type="NCBI Taxonomy" id="159417"/>
    <lineage>
        <taxon>Eukaryota</taxon>
        <taxon>Metazoa</taxon>
        <taxon>Chordata</taxon>
        <taxon>Tunicata</taxon>
        <taxon>Ascidiacea</taxon>
        <taxon>Aplousobranchia</taxon>
        <taxon>Clavelinidae</taxon>
        <taxon>Clavelina</taxon>
    </lineage>
</organism>
<dbReference type="InterPro" id="IPR000719">
    <property type="entry name" value="Prot_kinase_dom"/>
</dbReference>
<accession>A0ABP0FTQ8</accession>
<evidence type="ECO:0000313" key="6">
    <source>
        <dbReference type="Proteomes" id="UP001642483"/>
    </source>
</evidence>
<dbReference type="EMBL" id="CAWYQH010000096">
    <property type="protein sequence ID" value="CAK8683019.1"/>
    <property type="molecule type" value="Genomic_DNA"/>
</dbReference>
<feature type="region of interest" description="Disordered" evidence="3">
    <location>
        <begin position="221"/>
        <end position="276"/>
    </location>
</feature>
<name>A0ABP0FTQ8_CLALP</name>
<reference evidence="5 6" key="1">
    <citation type="submission" date="2024-02" db="EMBL/GenBank/DDBJ databases">
        <authorList>
            <person name="Daric V."/>
            <person name="Darras S."/>
        </authorList>
    </citation>
    <scope>NUCLEOTIDE SEQUENCE [LARGE SCALE GENOMIC DNA]</scope>
</reference>
<feature type="region of interest" description="Disordered" evidence="3">
    <location>
        <begin position="783"/>
        <end position="848"/>
    </location>
</feature>
<evidence type="ECO:0000256" key="3">
    <source>
        <dbReference type="SAM" id="MobiDB-lite"/>
    </source>
</evidence>
<evidence type="ECO:0000259" key="4">
    <source>
        <dbReference type="PROSITE" id="PS50011"/>
    </source>
</evidence>
<keyword evidence="6" id="KW-1185">Reference proteome</keyword>
<feature type="compositionally biased region" description="Low complexity" evidence="3">
    <location>
        <begin position="367"/>
        <end position="382"/>
    </location>
</feature>
<sequence>MASRSFPPSSNFAGGRTSLEEARRNHLKALHQCRRARFHNNLTDEASNKNQIKENNNAHQTPNEVCNLSYGPGCSEGQRQSDTSAQPSGYHTEPGMRNHPNYYRRYSIASYQPLCMPQMLMPVYYPAQNGMTLMQMTQALDNRQHIGKRQSSEGSVENDDDVFAPVELSSATTTPTLPFPLPTPYSPARLQRMETRKRARSAGDMVGLCLPESPGFAYPGTPTFGSMTGPSPSSQVIPSSPQLYYSCNPSGYQPPPNKRRAVNLPDAPTGDSASRSITVLPHGAQNSSRCNQPPHAPPNERLANYLRNSCTSNIIIGNSSPAAVPCNGVTDSSFKPSNTRKDNPDLLTDISRNLCTTSSTQPPLRASSTKKNSSLKSSMSSKSRYVKKNVVWNDLEKEKSTRKNGGRVVVHDSTDTWKDKILSDLDVEAIKKNPSKFTAQNRIGPYFIGQKLGNCTVNSISQYLVRKAGTNKYYLAKILDMDNGDVKSGKMLLHTEHSLLSALSTHTGVIHQHGMFKDCCFDAANQKVSLRVGLILDCLIPHQFNLATWNYLNLQQHVVNGKRLSEHEVIRIFYSIVTVVHSLHKSNVVHRDLKLSNMVMDKRTRRVILTNFCLGCQLTADRDLLTDQKGSPAYISPDVLSDKPYAGKPSDMWSLGVVFYMMLYKQFPFYDQERKKLYAKIKAADYSIPSDIHVSTNSIDIIRGLFNLNPAKRLTAAQTLAALERCVAPRNRSRTPSAQAQVVPDIDVDDNDYIKSGQDNDVDDTNKMSLRREEELTRAFKEKMLSDDEEENDKNFVAAAPKRKRSGDKSLKLTSEVLRINRGARPITRPHLVEHHRTPSGSRPLLAQ</sequence>
<evidence type="ECO:0000256" key="2">
    <source>
        <dbReference type="ARBA" id="ARBA00016813"/>
    </source>
</evidence>
<feature type="compositionally biased region" description="Polar residues" evidence="3">
    <location>
        <begin position="40"/>
        <end position="66"/>
    </location>
</feature>
<feature type="region of interest" description="Disordered" evidence="3">
    <location>
        <begin position="39"/>
        <end position="99"/>
    </location>
</feature>
<comment type="caution">
    <text evidence="5">The sequence shown here is derived from an EMBL/GenBank/DDBJ whole genome shotgun (WGS) entry which is preliminary data.</text>
</comment>